<evidence type="ECO:0000256" key="1">
    <source>
        <dbReference type="SAM" id="Phobius"/>
    </source>
</evidence>
<accession>A0A2N5XNA6</accession>
<dbReference type="OrthoDB" id="7743548at2"/>
<dbReference type="InterPro" id="IPR052173">
    <property type="entry name" value="Beta-lactam_resp_regulator"/>
</dbReference>
<dbReference type="AlphaFoldDB" id="A0A2N5XNA6"/>
<protein>
    <submittedName>
        <fullName evidence="3">Biotin transporter BioY</fullName>
    </submittedName>
</protein>
<feature type="transmembrane region" description="Helical" evidence="1">
    <location>
        <begin position="123"/>
        <end position="144"/>
    </location>
</feature>
<keyword evidence="1" id="KW-0472">Membrane</keyword>
<dbReference type="RefSeq" id="WP_101535162.1">
    <property type="nucleotide sequence ID" value="NZ_JBFHIU010000028.1"/>
</dbReference>
<organism evidence="3 4">
    <name type="scientific">Cohaesibacter celericrescens</name>
    <dbReference type="NCBI Taxonomy" id="2067669"/>
    <lineage>
        <taxon>Bacteria</taxon>
        <taxon>Pseudomonadati</taxon>
        <taxon>Pseudomonadota</taxon>
        <taxon>Alphaproteobacteria</taxon>
        <taxon>Hyphomicrobiales</taxon>
        <taxon>Cohaesibacteraceae</taxon>
    </lineage>
</organism>
<name>A0A2N5XNA6_9HYPH</name>
<keyword evidence="1" id="KW-1133">Transmembrane helix</keyword>
<keyword evidence="4" id="KW-1185">Reference proteome</keyword>
<proteinExistence type="predicted"/>
<gene>
    <name evidence="3" type="ORF">C0081_17615</name>
</gene>
<dbReference type="Pfam" id="PF05569">
    <property type="entry name" value="Peptidase_M56"/>
    <property type="match status" value="1"/>
</dbReference>
<feature type="transmembrane region" description="Helical" evidence="1">
    <location>
        <begin position="47"/>
        <end position="65"/>
    </location>
</feature>
<dbReference type="PANTHER" id="PTHR34978">
    <property type="entry name" value="POSSIBLE SENSOR-TRANSDUCER PROTEIN BLAR"/>
    <property type="match status" value="1"/>
</dbReference>
<evidence type="ECO:0000313" key="4">
    <source>
        <dbReference type="Proteomes" id="UP000234881"/>
    </source>
</evidence>
<keyword evidence="1" id="KW-0812">Transmembrane</keyword>
<sequence>MITAGMVFDAYLNINILLIVAFGIWAGTRGVMRILGLADDHALKLRLLKTLALACLIAPLLVVLFDQTLRQDSAANAFSFSLSDLIVAQYIQGGLNVRAMELDAVLGLRNRLTEDFLGIQSEYALFTMIALSFGIVCGVVRLMYSIIKLRRILASSFAWRRYGNVHLLLSDTVTTPFSTRDFTRRYIVLPTAMLANSKDLRIAVEHEFQHLRQRDIEWEVGLEFLRPLFFWNPAFIFLKHQIERLRELSCDQLVITRKNFSVQDYCECLLRTCEYGLRQRERINGAMPGVAFVQIDKSNTSGNATTFLRQRMVALLEGERHKRHTMTLLALMVPLLALIGFVSIMMQKPNDWSHERIMFSTVINLDRLAERNAR</sequence>
<feature type="transmembrane region" description="Helical" evidence="1">
    <location>
        <begin position="6"/>
        <end position="26"/>
    </location>
</feature>
<dbReference type="Proteomes" id="UP000234881">
    <property type="component" value="Unassembled WGS sequence"/>
</dbReference>
<dbReference type="InterPro" id="IPR008756">
    <property type="entry name" value="Peptidase_M56"/>
</dbReference>
<dbReference type="CDD" id="cd07341">
    <property type="entry name" value="M56_BlaR1_MecR1_like"/>
    <property type="match status" value="1"/>
</dbReference>
<dbReference type="PANTHER" id="PTHR34978:SF3">
    <property type="entry name" value="SLR0241 PROTEIN"/>
    <property type="match status" value="1"/>
</dbReference>
<evidence type="ECO:0000313" key="3">
    <source>
        <dbReference type="EMBL" id="PLW75920.1"/>
    </source>
</evidence>
<reference evidence="3 4" key="1">
    <citation type="submission" date="2018-01" db="EMBL/GenBank/DDBJ databases">
        <title>The draft genome sequence of Cohaesibacter sp. H1304.</title>
        <authorList>
            <person name="Wang N.-N."/>
            <person name="Du Z.-J."/>
        </authorList>
    </citation>
    <scope>NUCLEOTIDE SEQUENCE [LARGE SCALE GENOMIC DNA]</scope>
    <source>
        <strain evidence="3 4">H1304</strain>
    </source>
</reference>
<comment type="caution">
    <text evidence="3">The sequence shown here is derived from an EMBL/GenBank/DDBJ whole genome shotgun (WGS) entry which is preliminary data.</text>
</comment>
<feature type="transmembrane region" description="Helical" evidence="1">
    <location>
        <begin position="328"/>
        <end position="346"/>
    </location>
</feature>
<feature type="domain" description="Peptidase M56" evidence="2">
    <location>
        <begin position="163"/>
        <end position="273"/>
    </location>
</feature>
<evidence type="ECO:0000259" key="2">
    <source>
        <dbReference type="Pfam" id="PF05569"/>
    </source>
</evidence>
<dbReference type="EMBL" id="PKUQ01000042">
    <property type="protein sequence ID" value="PLW75920.1"/>
    <property type="molecule type" value="Genomic_DNA"/>
</dbReference>